<keyword evidence="10" id="KW-1185">Reference proteome</keyword>
<dbReference type="Proteomes" id="UP000217561">
    <property type="component" value="Unassembled WGS sequence"/>
</dbReference>
<evidence type="ECO:0000313" key="9">
    <source>
        <dbReference type="EMBL" id="PBB04598.1"/>
    </source>
</evidence>
<keyword evidence="3" id="KW-1003">Cell membrane</keyword>
<evidence type="ECO:0000256" key="1">
    <source>
        <dbReference type="ARBA" id="ARBA00004651"/>
    </source>
</evidence>
<protein>
    <submittedName>
        <fullName evidence="9">Na(+)/H(+) antiporter subunit B</fullName>
    </submittedName>
</protein>
<sequence length="148" mass="16115">MKINSNDLILKTMTSIIAFILLGFSIYLFFAGHNAPGGGFIGGLMTSAAIVLMNMAYGQEGMKSSLPINFRFLFKLGLLIALATGMGSFLFNEPFLSQTFAYFQLPVLGRTELATALLFDLGVYLTVIGITMTIILSIAEDHKEELSE</sequence>
<evidence type="ECO:0000256" key="6">
    <source>
        <dbReference type="ARBA" id="ARBA00023136"/>
    </source>
</evidence>
<reference evidence="9 10" key="1">
    <citation type="submission" date="2017-08" db="EMBL/GenBank/DDBJ databases">
        <title>Salimicrobium alkalisoli sp. nov., isolated from saline alkaline soil.</title>
        <authorList>
            <person name="Zhang G."/>
            <person name="Xiong Q."/>
        </authorList>
    </citation>
    <scope>NUCLEOTIDE SEQUENCE [LARGE SCALE GENOMIC DNA]</scope>
    <source>
        <strain evidence="9 10">WN024</strain>
    </source>
</reference>
<proteinExistence type="inferred from homology"/>
<dbReference type="PANTHER" id="PTHR33932:SF4">
    <property type="entry name" value="NA(+)_H(+) ANTIPORTER SUBUNIT B"/>
    <property type="match status" value="1"/>
</dbReference>
<dbReference type="InterPro" id="IPR007182">
    <property type="entry name" value="MnhB"/>
</dbReference>
<keyword evidence="6 7" id="KW-0472">Membrane</keyword>
<dbReference type="InterPro" id="IPR050622">
    <property type="entry name" value="CPA3_antiporter_subunitB"/>
</dbReference>
<feature type="transmembrane region" description="Helical" evidence="7">
    <location>
        <begin position="37"/>
        <end position="58"/>
    </location>
</feature>
<evidence type="ECO:0000256" key="7">
    <source>
        <dbReference type="SAM" id="Phobius"/>
    </source>
</evidence>
<accession>A0ABX4HN35</accession>
<organism evidence="9 10">
    <name type="scientific">Salimicrobium humidisoli</name>
    <dbReference type="NCBI Taxonomy" id="2029857"/>
    <lineage>
        <taxon>Bacteria</taxon>
        <taxon>Bacillati</taxon>
        <taxon>Bacillota</taxon>
        <taxon>Bacilli</taxon>
        <taxon>Bacillales</taxon>
        <taxon>Bacillaceae</taxon>
        <taxon>Salimicrobium</taxon>
    </lineage>
</organism>
<dbReference type="Pfam" id="PF04039">
    <property type="entry name" value="MnhB"/>
    <property type="match status" value="1"/>
</dbReference>
<evidence type="ECO:0000259" key="8">
    <source>
        <dbReference type="Pfam" id="PF04039"/>
    </source>
</evidence>
<evidence type="ECO:0000313" key="10">
    <source>
        <dbReference type="Proteomes" id="UP000217561"/>
    </source>
</evidence>
<evidence type="ECO:0000256" key="2">
    <source>
        <dbReference type="ARBA" id="ARBA00009425"/>
    </source>
</evidence>
<comment type="subcellular location">
    <subcellularLocation>
        <location evidence="1">Cell membrane</location>
        <topology evidence="1">Multi-pass membrane protein</topology>
    </subcellularLocation>
</comment>
<dbReference type="PANTHER" id="PTHR33932">
    <property type="entry name" value="NA(+)/H(+) ANTIPORTER SUBUNIT B"/>
    <property type="match status" value="1"/>
</dbReference>
<comment type="caution">
    <text evidence="9">The sequence shown here is derived from an EMBL/GenBank/DDBJ whole genome shotgun (WGS) entry which is preliminary data.</text>
</comment>
<dbReference type="EMBL" id="NSGH01000039">
    <property type="protein sequence ID" value="PBB04598.1"/>
    <property type="molecule type" value="Genomic_DNA"/>
</dbReference>
<keyword evidence="5 7" id="KW-1133">Transmembrane helix</keyword>
<dbReference type="NCBIfam" id="NF009223">
    <property type="entry name" value="PRK12573.1"/>
    <property type="match status" value="1"/>
</dbReference>
<feature type="transmembrane region" description="Helical" evidence="7">
    <location>
        <begin position="12"/>
        <end position="31"/>
    </location>
</feature>
<evidence type="ECO:0000256" key="5">
    <source>
        <dbReference type="ARBA" id="ARBA00022989"/>
    </source>
</evidence>
<evidence type="ECO:0000256" key="3">
    <source>
        <dbReference type="ARBA" id="ARBA00022475"/>
    </source>
</evidence>
<dbReference type="RefSeq" id="WP_095822964.1">
    <property type="nucleotide sequence ID" value="NZ_NSGH01000039.1"/>
</dbReference>
<feature type="transmembrane region" description="Helical" evidence="7">
    <location>
        <begin position="70"/>
        <end position="91"/>
    </location>
</feature>
<feature type="domain" description="Na+/H+ antiporter MnhB subunit-related protein" evidence="8">
    <location>
        <begin position="9"/>
        <end position="133"/>
    </location>
</feature>
<comment type="similarity">
    <text evidence="2">Belongs to the CPA3 antiporters (TC 2.A.63) subunit B family.</text>
</comment>
<gene>
    <name evidence="9" type="ORF">CKW00_13275</name>
</gene>
<evidence type="ECO:0000256" key="4">
    <source>
        <dbReference type="ARBA" id="ARBA00022692"/>
    </source>
</evidence>
<feature type="transmembrane region" description="Helical" evidence="7">
    <location>
        <begin position="113"/>
        <end position="139"/>
    </location>
</feature>
<name>A0ABX4HN35_9BACI</name>
<keyword evidence="4 7" id="KW-0812">Transmembrane</keyword>